<name>C5NXW0_9BACL</name>
<feature type="transmembrane region" description="Helical" evidence="1">
    <location>
        <begin position="185"/>
        <end position="203"/>
    </location>
</feature>
<feature type="transmembrane region" description="Helical" evidence="1">
    <location>
        <begin position="209"/>
        <end position="228"/>
    </location>
</feature>
<feature type="transmembrane region" description="Helical" evidence="1">
    <location>
        <begin position="132"/>
        <end position="150"/>
    </location>
</feature>
<feature type="transmembrane region" description="Helical" evidence="1">
    <location>
        <begin position="249"/>
        <end position="267"/>
    </location>
</feature>
<keyword evidence="1" id="KW-0812">Transmembrane</keyword>
<keyword evidence="3" id="KW-1185">Reference proteome</keyword>
<evidence type="ECO:0000313" key="3">
    <source>
        <dbReference type="Proteomes" id="UP000006004"/>
    </source>
</evidence>
<keyword evidence="1" id="KW-1133">Transmembrane helix</keyword>
<dbReference type="Proteomes" id="UP000006004">
    <property type="component" value="Unassembled WGS sequence"/>
</dbReference>
<feature type="transmembrane region" description="Helical" evidence="1">
    <location>
        <begin position="9"/>
        <end position="28"/>
    </location>
</feature>
<accession>C5NXW0</accession>
<protein>
    <recommendedName>
        <fullName evidence="4">Low temperature requirement protein LtrA</fullName>
    </recommendedName>
</protein>
<evidence type="ECO:0000256" key="1">
    <source>
        <dbReference type="SAM" id="Phobius"/>
    </source>
</evidence>
<reference evidence="2" key="2">
    <citation type="submission" date="2009-06" db="EMBL/GenBank/DDBJ databases">
        <authorList>
            <person name="Sebastian Y."/>
            <person name="Madupu R."/>
            <person name="Durkin A.S."/>
            <person name="Torralba M."/>
            <person name="Methe B."/>
            <person name="Sutton G.G."/>
            <person name="Strausberg R.L."/>
            <person name="Nelson K.E."/>
        </authorList>
    </citation>
    <scope>NUCLEOTIDE SEQUENCE [LARGE SCALE GENOMIC DNA]</scope>
    <source>
        <strain evidence="2">ATCC 10379</strain>
    </source>
</reference>
<reference evidence="2" key="1">
    <citation type="submission" date="2009-01" db="EMBL/GenBank/DDBJ databases">
        <authorList>
            <person name="Fulton L."/>
            <person name="Clifton S."/>
            <person name="Chinwalla A.T."/>
            <person name="Mitreva M."/>
            <person name="Sodergren E."/>
            <person name="Weinstock G."/>
            <person name="Clifton S."/>
            <person name="Dooling D.J."/>
            <person name="Fulton B."/>
            <person name="Minx P."/>
            <person name="Pepin K.H."/>
            <person name="Johnson M."/>
            <person name="Bhonagiri V."/>
            <person name="Nash W.E."/>
            <person name="Mardis E.R."/>
            <person name="Wilson R.K."/>
        </authorList>
    </citation>
    <scope>NUCLEOTIDE SEQUENCE [LARGE SCALE GENOMIC DNA]</scope>
    <source>
        <strain evidence="2">ATCC 10379</strain>
    </source>
</reference>
<dbReference type="AlphaFoldDB" id="C5NXW0"/>
<comment type="caution">
    <text evidence="2">The sequence shown here is derived from an EMBL/GenBank/DDBJ whole genome shotgun (WGS) entry which is preliminary data.</text>
</comment>
<evidence type="ECO:0008006" key="4">
    <source>
        <dbReference type="Google" id="ProtNLM"/>
    </source>
</evidence>
<gene>
    <name evidence="2" type="ORF">GEMHA0001_0293</name>
</gene>
<feature type="transmembrane region" description="Helical" evidence="1">
    <location>
        <begin position="69"/>
        <end position="87"/>
    </location>
</feature>
<feature type="transmembrane region" description="Helical" evidence="1">
    <location>
        <begin position="93"/>
        <end position="112"/>
    </location>
</feature>
<sequence>MNFIFKKETILTSFYTISLSLLISKFSVDYSFSDKSIYDFFHFILLFIIFFNSWLLEVVHLNRYGKDSFINHIFLISQIFVILNLLVRNSLNIKYILATLILLSVILSIQHITEYILTDKKDLMIKKLTEPFCYIHTGRTLSLLLGLILIDYSYWFILLTFTISQLFPSFISRSIHVRDINFNHLTTHLFIITNTIAISLWLSDLKINITTKIILLISIVFILLLTIYRKIFKTIDRTLTKQSGNTYIIGIYFTILELIFINLFFVLEYDWKYFLPCYACSIISNRCFNQYKK</sequence>
<evidence type="ECO:0000313" key="2">
    <source>
        <dbReference type="EMBL" id="EER67687.1"/>
    </source>
</evidence>
<proteinExistence type="predicted"/>
<dbReference type="EMBL" id="ACDZ02000014">
    <property type="protein sequence ID" value="EER67687.1"/>
    <property type="molecule type" value="Genomic_DNA"/>
</dbReference>
<feature type="transmembrane region" description="Helical" evidence="1">
    <location>
        <begin position="40"/>
        <end position="57"/>
    </location>
</feature>
<dbReference type="eggNOG" id="ENOG502ZXKX">
    <property type="taxonomic scope" value="Bacteria"/>
</dbReference>
<keyword evidence="1" id="KW-0472">Membrane</keyword>
<organism evidence="2 3">
    <name type="scientific">Gemella haemolysans ATCC 10379</name>
    <dbReference type="NCBI Taxonomy" id="546270"/>
    <lineage>
        <taxon>Bacteria</taxon>
        <taxon>Bacillati</taxon>
        <taxon>Bacillota</taxon>
        <taxon>Bacilli</taxon>
        <taxon>Bacillales</taxon>
        <taxon>Gemellaceae</taxon>
        <taxon>Gemella</taxon>
    </lineage>
</organism>